<reference evidence="2" key="1">
    <citation type="journal article" date="2009" name="Appl. Environ. Microbiol.">
        <title>Complete genome sequence of the chemolithoautotrophic marine magnetotactic coccus strain MC-1.</title>
        <authorList>
            <person name="Schubbe S."/>
            <person name="Williams T.J."/>
            <person name="Xie G."/>
            <person name="Kiss H.E."/>
            <person name="Brettin T.S."/>
            <person name="Martinez D."/>
            <person name="Ross C.A."/>
            <person name="Schuler D."/>
            <person name="Cox B.L."/>
            <person name="Nealson K.H."/>
            <person name="Bazylinski D.A."/>
        </authorList>
    </citation>
    <scope>NUCLEOTIDE SEQUENCE [LARGE SCALE GENOMIC DNA]</scope>
    <source>
        <strain evidence="2">ATCC BAA-1437 / JCM 17883 / MC-1</strain>
    </source>
</reference>
<sequence>MANRVKRVEWINAEEADLFQYEDYLDAIMRPSERSLISGSQLPDMLQGCEVLLRQAPCSTNRKSPFSTD</sequence>
<dbReference type="EMBL" id="CP000471">
    <property type="protein sequence ID" value="ABK42680.1"/>
    <property type="molecule type" value="Genomic_DNA"/>
</dbReference>
<dbReference type="KEGG" id="mgm:Mmc1_0153"/>
<organism evidence="1 2">
    <name type="scientific">Magnetococcus marinus (strain ATCC BAA-1437 / JCM 17883 / MC-1)</name>
    <dbReference type="NCBI Taxonomy" id="156889"/>
    <lineage>
        <taxon>Bacteria</taxon>
        <taxon>Pseudomonadati</taxon>
        <taxon>Pseudomonadota</taxon>
        <taxon>Magnetococcia</taxon>
        <taxon>Magnetococcales</taxon>
        <taxon>Magnetococcaceae</taxon>
        <taxon>Magnetococcus</taxon>
    </lineage>
</organism>
<evidence type="ECO:0000313" key="1">
    <source>
        <dbReference type="EMBL" id="ABK42680.1"/>
    </source>
</evidence>
<dbReference type="AlphaFoldDB" id="A0L3Y7"/>
<dbReference type="HOGENOM" id="CLU_2770971_0_0_5"/>
<dbReference type="RefSeq" id="WP_011711853.1">
    <property type="nucleotide sequence ID" value="NC_008576.1"/>
</dbReference>
<keyword evidence="2" id="KW-1185">Reference proteome</keyword>
<dbReference type="Proteomes" id="UP000002586">
    <property type="component" value="Chromosome"/>
</dbReference>
<gene>
    <name evidence="1" type="ordered locus">Mmc1_0153</name>
</gene>
<protein>
    <submittedName>
        <fullName evidence="1">Uncharacterized protein</fullName>
    </submittedName>
</protein>
<proteinExistence type="predicted"/>
<accession>A0L3Y7</accession>
<name>A0L3Y7_MAGMM</name>
<evidence type="ECO:0000313" key="2">
    <source>
        <dbReference type="Proteomes" id="UP000002586"/>
    </source>
</evidence>
<reference evidence="1 2" key="2">
    <citation type="journal article" date="2012" name="Int. J. Syst. Evol. Microbiol.">
        <title>Magnetococcus marinus gen. nov., sp. nov., a marine, magnetotactic bacterium that represents a novel lineage (Magnetococcaceae fam. nov.; Magnetococcales ord. nov.) at the base of the Alphaproteobacteria.</title>
        <authorList>
            <person name="Bazylinski D.A."/>
            <person name="Williams T.J."/>
            <person name="Lefevre C.T."/>
            <person name="Berg R.J."/>
            <person name="Zhang C.L."/>
            <person name="Bowser S.S."/>
            <person name="Dean A.J."/>
            <person name="Beveridge T.J."/>
        </authorList>
    </citation>
    <scope>NUCLEOTIDE SEQUENCE [LARGE SCALE GENOMIC DNA]</scope>
    <source>
        <strain evidence="2">ATCC BAA-1437 / JCM 17883 / MC-1</strain>
    </source>
</reference>